<protein>
    <submittedName>
        <fullName evidence="2">Uncharacterized protein</fullName>
    </submittedName>
</protein>
<comment type="caution">
    <text evidence="2">The sequence shown here is derived from an EMBL/GenBank/DDBJ whole genome shotgun (WGS) entry which is preliminary data.</text>
</comment>
<organism evidence="2 3">
    <name type="scientific">Penicillium hordei</name>
    <dbReference type="NCBI Taxonomy" id="40994"/>
    <lineage>
        <taxon>Eukaryota</taxon>
        <taxon>Fungi</taxon>
        <taxon>Dikarya</taxon>
        <taxon>Ascomycota</taxon>
        <taxon>Pezizomycotina</taxon>
        <taxon>Eurotiomycetes</taxon>
        <taxon>Eurotiomycetidae</taxon>
        <taxon>Eurotiales</taxon>
        <taxon>Aspergillaceae</taxon>
        <taxon>Penicillium</taxon>
    </lineage>
</organism>
<evidence type="ECO:0000256" key="1">
    <source>
        <dbReference type="SAM" id="MobiDB-lite"/>
    </source>
</evidence>
<accession>A0AAD6DYZ6</accession>
<dbReference type="AlphaFoldDB" id="A0AAD6DYZ6"/>
<reference evidence="2" key="1">
    <citation type="journal article" date="2023" name="IMA Fungus">
        <title>Comparative genomic study of the Penicillium genus elucidates a diverse pangenome and 15 lateral gene transfer events.</title>
        <authorList>
            <person name="Petersen C."/>
            <person name="Sorensen T."/>
            <person name="Nielsen M.R."/>
            <person name="Sondergaard T.E."/>
            <person name="Sorensen J.L."/>
            <person name="Fitzpatrick D.A."/>
            <person name="Frisvad J.C."/>
            <person name="Nielsen K.L."/>
        </authorList>
    </citation>
    <scope>NUCLEOTIDE SEQUENCE</scope>
    <source>
        <strain evidence="2">IBT 12815</strain>
    </source>
</reference>
<feature type="compositionally biased region" description="Basic residues" evidence="1">
    <location>
        <begin position="44"/>
        <end position="63"/>
    </location>
</feature>
<dbReference type="EMBL" id="JAQJAE010000004">
    <property type="protein sequence ID" value="KAJ5597445.1"/>
    <property type="molecule type" value="Genomic_DNA"/>
</dbReference>
<keyword evidence="3" id="KW-1185">Reference proteome</keyword>
<dbReference type="GeneID" id="81588826"/>
<feature type="compositionally biased region" description="Low complexity" evidence="1">
    <location>
        <begin position="83"/>
        <end position="98"/>
    </location>
</feature>
<feature type="region of interest" description="Disordered" evidence="1">
    <location>
        <begin position="1"/>
        <end position="98"/>
    </location>
</feature>
<sequence>MEGPASPGETPQNKKRNPSFRQMLRNQGLEIDPVVQGVRDPKLPPKRKRNQKHPGKKIAKKMKMAAAAAAAATTTNEASGPIVSAGSSVHGAGSSGASSPFRLTSRLPISPCLPLRLCYPPLVCPLRPPQLAAEETDADTVVWDRVDPLGLFDELEGPLDWLSEGLFD</sequence>
<dbReference type="RefSeq" id="XP_056750660.1">
    <property type="nucleotide sequence ID" value="XM_056898584.1"/>
</dbReference>
<evidence type="ECO:0000313" key="2">
    <source>
        <dbReference type="EMBL" id="KAJ5597445.1"/>
    </source>
</evidence>
<dbReference type="Proteomes" id="UP001213799">
    <property type="component" value="Unassembled WGS sequence"/>
</dbReference>
<evidence type="ECO:0000313" key="3">
    <source>
        <dbReference type="Proteomes" id="UP001213799"/>
    </source>
</evidence>
<proteinExistence type="predicted"/>
<gene>
    <name evidence="2" type="ORF">N7537_007529</name>
</gene>
<name>A0AAD6DYZ6_9EURO</name>
<reference evidence="2" key="2">
    <citation type="submission" date="2023-01" db="EMBL/GenBank/DDBJ databases">
        <authorList>
            <person name="Petersen C."/>
        </authorList>
    </citation>
    <scope>NUCLEOTIDE SEQUENCE</scope>
    <source>
        <strain evidence="2">IBT 12815</strain>
    </source>
</reference>